<sequence length="395" mass="43816">MPPSSRPVTASPEAPVAPKRRASARLSAVGPEVKRVRSNVDLPHRRAKSTTKKSKYFEPESSDEPGLESDASQGATSGSAYEEGKESSSEAEPEEPSESEEDTKPKAGPKGGSRQSASSAKGQELWREGVRTGLGPGKEVIIAKPKARDAGNTPYKDETLHPNTKLFLIDLAENNDRQWMKAHDPDYRAAKKDFETFIETLTSKISEVDATVPELPAKDLIFRIHRDVRFSKNPLPYKTHFSAAWSRTGKKGPYAAYYVHFQPGSCFVGCGLWNPEAEPLALLREDIDEHADRWKEVLREPELRREFLKGASDDDDAVVNAFTHHNRESALKVKPKGYDVNNENIKLLRLRSFTMGKPMADEDLAGSDAQEKIAALVAIMEPFVTYLNSVVMPDQ</sequence>
<feature type="region of interest" description="Disordered" evidence="1">
    <location>
        <begin position="1"/>
        <end position="133"/>
    </location>
</feature>
<name>A0A1F5L6G0_PENAI</name>
<dbReference type="RefSeq" id="XP_022484005.1">
    <property type="nucleotide sequence ID" value="XM_022636122.1"/>
</dbReference>
<keyword evidence="3" id="KW-1185">Reference proteome</keyword>
<dbReference type="AlphaFoldDB" id="A0A1F5L6G0"/>
<gene>
    <name evidence="2" type="ORF">PENARI_c027G10165</name>
</gene>
<dbReference type="Pfam" id="PF09365">
    <property type="entry name" value="DUF2461"/>
    <property type="match status" value="1"/>
</dbReference>
<dbReference type="OrthoDB" id="2537769at2759"/>
<feature type="compositionally biased region" description="Acidic residues" evidence="1">
    <location>
        <begin position="89"/>
        <end position="101"/>
    </location>
</feature>
<accession>A0A1F5L6G0</accession>
<evidence type="ECO:0000313" key="3">
    <source>
        <dbReference type="Proteomes" id="UP000177622"/>
    </source>
</evidence>
<dbReference type="STRING" id="1835702.A0A1F5L6G0"/>
<comment type="caution">
    <text evidence="2">The sequence shown here is derived from an EMBL/GenBank/DDBJ whole genome shotgun (WGS) entry which is preliminary data.</text>
</comment>
<protein>
    <recommendedName>
        <fullName evidence="4">TIGR02453 family protein</fullName>
    </recommendedName>
</protein>
<feature type="compositionally biased region" description="Basic residues" evidence="1">
    <location>
        <begin position="45"/>
        <end position="54"/>
    </location>
</feature>
<dbReference type="PANTHER" id="PTHR36452">
    <property type="entry name" value="CHROMOSOME 12, WHOLE GENOME SHOTGUN SEQUENCE"/>
    <property type="match status" value="1"/>
</dbReference>
<evidence type="ECO:0000313" key="2">
    <source>
        <dbReference type="EMBL" id="OGE48550.1"/>
    </source>
</evidence>
<dbReference type="EMBL" id="LXJU01000027">
    <property type="protein sequence ID" value="OGE48550.1"/>
    <property type="molecule type" value="Genomic_DNA"/>
</dbReference>
<dbReference type="PANTHER" id="PTHR36452:SF1">
    <property type="entry name" value="DUF2461 DOMAIN-CONTAINING PROTEIN"/>
    <property type="match status" value="1"/>
</dbReference>
<dbReference type="NCBIfam" id="TIGR02453">
    <property type="entry name" value="TIGR02453 family protein"/>
    <property type="match status" value="1"/>
</dbReference>
<dbReference type="GeneID" id="34580856"/>
<reference evidence="2 3" key="1">
    <citation type="journal article" date="2016" name="Sci. Rep.">
        <title>Penicillium arizonense, a new, genome sequenced fungal species, reveals a high chemical diversity in secreted metabolites.</title>
        <authorList>
            <person name="Grijseels S."/>
            <person name="Nielsen J.C."/>
            <person name="Randelovic M."/>
            <person name="Nielsen J."/>
            <person name="Nielsen K.F."/>
            <person name="Workman M."/>
            <person name="Frisvad J.C."/>
        </authorList>
    </citation>
    <scope>NUCLEOTIDE SEQUENCE [LARGE SCALE GENOMIC DNA]</scope>
    <source>
        <strain evidence="2 3">CBS 141311</strain>
    </source>
</reference>
<organism evidence="2 3">
    <name type="scientific">Penicillium arizonense</name>
    <dbReference type="NCBI Taxonomy" id="1835702"/>
    <lineage>
        <taxon>Eukaryota</taxon>
        <taxon>Fungi</taxon>
        <taxon>Dikarya</taxon>
        <taxon>Ascomycota</taxon>
        <taxon>Pezizomycotina</taxon>
        <taxon>Eurotiomycetes</taxon>
        <taxon>Eurotiomycetidae</taxon>
        <taxon>Eurotiales</taxon>
        <taxon>Aspergillaceae</taxon>
        <taxon>Penicillium</taxon>
    </lineage>
</organism>
<dbReference type="Proteomes" id="UP000177622">
    <property type="component" value="Unassembled WGS sequence"/>
</dbReference>
<evidence type="ECO:0000256" key="1">
    <source>
        <dbReference type="SAM" id="MobiDB-lite"/>
    </source>
</evidence>
<dbReference type="InterPro" id="IPR012808">
    <property type="entry name" value="CHP02453"/>
</dbReference>
<evidence type="ECO:0008006" key="4">
    <source>
        <dbReference type="Google" id="ProtNLM"/>
    </source>
</evidence>
<proteinExistence type="predicted"/>